<accession>A0A098B8N9</accession>
<dbReference type="PATRIC" id="fig|49338.4.peg.5221"/>
<dbReference type="EMBL" id="LK996017">
    <property type="protein sequence ID" value="CDX04742.1"/>
    <property type="molecule type" value="Genomic_DNA"/>
</dbReference>
<sequence length="40" mass="4355">MRAKVILIFALMVMVLGSLMVSTLSNYNSVSSFGISITPY</sequence>
<protein>
    <submittedName>
        <fullName evidence="1">Uncharacterized protein</fullName>
    </submittedName>
</protein>
<organism evidence="1">
    <name type="scientific">Desulfitobacterium hafniense</name>
    <name type="common">Desulfitobacterium frappieri</name>
    <dbReference type="NCBI Taxonomy" id="49338"/>
    <lineage>
        <taxon>Bacteria</taxon>
        <taxon>Bacillati</taxon>
        <taxon>Bacillota</taxon>
        <taxon>Clostridia</taxon>
        <taxon>Eubacteriales</taxon>
        <taxon>Desulfitobacteriaceae</taxon>
        <taxon>Desulfitobacterium</taxon>
    </lineage>
</organism>
<gene>
    <name evidence="1" type="ORF">DPCES_4856</name>
</gene>
<dbReference type="AlphaFoldDB" id="A0A098B8N9"/>
<evidence type="ECO:0000313" key="1">
    <source>
        <dbReference type="EMBL" id="CDX04742.1"/>
    </source>
</evidence>
<name>A0A098B8N9_DESHA</name>
<reference evidence="1" key="1">
    <citation type="submission" date="2014-07" db="EMBL/GenBank/DDBJ databases">
        <authorList>
            <person name="Hornung V.Bastian."/>
        </authorList>
    </citation>
    <scope>NUCLEOTIDE SEQUENCE</scope>
    <source>
        <strain evidence="1">PCE-S</strain>
    </source>
</reference>
<proteinExistence type="predicted"/>